<dbReference type="EMBL" id="JAWQEG010000431">
    <property type="protein sequence ID" value="KAK3890350.1"/>
    <property type="molecule type" value="Genomic_DNA"/>
</dbReference>
<dbReference type="SUPFAM" id="SSF53850">
    <property type="entry name" value="Periplasmic binding protein-like II"/>
    <property type="match status" value="1"/>
</dbReference>
<protein>
    <submittedName>
        <fullName evidence="1">Uncharacterized protein</fullName>
    </submittedName>
</protein>
<gene>
    <name evidence="1" type="ORF">Pcinc_005728</name>
</gene>
<dbReference type="AlphaFoldDB" id="A0AAE1L2B0"/>
<evidence type="ECO:0000313" key="2">
    <source>
        <dbReference type="Proteomes" id="UP001286313"/>
    </source>
</evidence>
<dbReference type="Gene3D" id="3.40.190.10">
    <property type="entry name" value="Periplasmic binding protein-like II"/>
    <property type="match status" value="1"/>
</dbReference>
<evidence type="ECO:0000313" key="1">
    <source>
        <dbReference type="EMBL" id="KAK3890350.1"/>
    </source>
</evidence>
<organism evidence="1 2">
    <name type="scientific">Petrolisthes cinctipes</name>
    <name type="common">Flat porcelain crab</name>
    <dbReference type="NCBI Taxonomy" id="88211"/>
    <lineage>
        <taxon>Eukaryota</taxon>
        <taxon>Metazoa</taxon>
        <taxon>Ecdysozoa</taxon>
        <taxon>Arthropoda</taxon>
        <taxon>Crustacea</taxon>
        <taxon>Multicrustacea</taxon>
        <taxon>Malacostraca</taxon>
        <taxon>Eumalacostraca</taxon>
        <taxon>Eucarida</taxon>
        <taxon>Decapoda</taxon>
        <taxon>Pleocyemata</taxon>
        <taxon>Anomura</taxon>
        <taxon>Galatheoidea</taxon>
        <taxon>Porcellanidae</taxon>
        <taxon>Petrolisthes</taxon>
    </lineage>
</organism>
<comment type="caution">
    <text evidence="1">The sequence shown here is derived from an EMBL/GenBank/DDBJ whole genome shotgun (WGS) entry which is preliminary data.</text>
</comment>
<name>A0AAE1L2B0_PETCI</name>
<proteinExistence type="predicted"/>
<keyword evidence="2" id="KW-1185">Reference proteome</keyword>
<reference evidence="1" key="1">
    <citation type="submission" date="2023-10" db="EMBL/GenBank/DDBJ databases">
        <title>Genome assemblies of two species of porcelain crab, Petrolisthes cinctipes and Petrolisthes manimaculis (Anomura: Porcellanidae).</title>
        <authorList>
            <person name="Angst P."/>
        </authorList>
    </citation>
    <scope>NUCLEOTIDE SEQUENCE</scope>
    <source>
        <strain evidence="1">PB745_01</strain>
        <tissue evidence="1">Gill</tissue>
    </source>
</reference>
<dbReference type="Proteomes" id="UP001286313">
    <property type="component" value="Unassembled WGS sequence"/>
</dbReference>
<accession>A0AAE1L2B0</accession>
<sequence>MRPPWMNQFGALMSGGNWSGTVGTLQYDQADFSLVLSPTSSRISVVEYSRLYKAEELCIVSHKPKPLPQHLQLIKPLTCKFTS</sequence>